<name>A0A7J5YKG8_DISMA</name>
<feature type="chain" id="PRO_5029695805" description="Armadillo-like helical domain-containing protein 4" evidence="3">
    <location>
        <begin position="22"/>
        <end position="545"/>
    </location>
</feature>
<reference evidence="4 5" key="1">
    <citation type="submission" date="2020-03" db="EMBL/GenBank/DDBJ databases">
        <title>Dissostichus mawsoni Genome sequencing and assembly.</title>
        <authorList>
            <person name="Park H."/>
        </authorList>
    </citation>
    <scope>NUCLEOTIDE SEQUENCE [LARGE SCALE GENOMIC DNA]</scope>
    <source>
        <strain evidence="4">DM0001</strain>
        <tissue evidence="4">Muscle</tissue>
    </source>
</reference>
<feature type="signal peptide" evidence="3">
    <location>
        <begin position="1"/>
        <end position="21"/>
    </location>
</feature>
<gene>
    <name evidence="4" type="ORF">F7725_019392</name>
</gene>
<feature type="compositionally biased region" description="Low complexity" evidence="1">
    <location>
        <begin position="201"/>
        <end position="210"/>
    </location>
</feature>
<evidence type="ECO:0000256" key="1">
    <source>
        <dbReference type="SAM" id="MobiDB-lite"/>
    </source>
</evidence>
<keyword evidence="5" id="KW-1185">Reference proteome</keyword>
<feature type="transmembrane region" description="Helical" evidence="2">
    <location>
        <begin position="483"/>
        <end position="504"/>
    </location>
</feature>
<protein>
    <recommendedName>
        <fullName evidence="6">Armadillo-like helical domain-containing protein 4</fullName>
    </recommendedName>
</protein>
<keyword evidence="3" id="KW-0732">Signal</keyword>
<evidence type="ECO:0000256" key="3">
    <source>
        <dbReference type="SAM" id="SignalP"/>
    </source>
</evidence>
<feature type="compositionally biased region" description="Basic and acidic residues" evidence="1">
    <location>
        <begin position="179"/>
        <end position="189"/>
    </location>
</feature>
<dbReference type="PANTHER" id="PTHR21585:SF0">
    <property type="entry name" value="ARMADILLO-LIKE HELICAL DOMAIN-CONTAINING PROTEIN 4"/>
    <property type="match status" value="1"/>
</dbReference>
<keyword evidence="2" id="KW-1133">Transmembrane helix</keyword>
<keyword evidence="2" id="KW-0472">Membrane</keyword>
<dbReference type="OrthoDB" id="9904542at2759"/>
<evidence type="ECO:0000313" key="5">
    <source>
        <dbReference type="Proteomes" id="UP000518266"/>
    </source>
</evidence>
<feature type="compositionally biased region" description="Basic and acidic residues" evidence="1">
    <location>
        <begin position="398"/>
        <end position="421"/>
    </location>
</feature>
<accession>A0A7J5YKG8</accession>
<keyword evidence="2" id="KW-0812">Transmembrane</keyword>
<comment type="caution">
    <text evidence="4">The sequence shown here is derived from an EMBL/GenBank/DDBJ whole genome shotgun (WGS) entry which is preliminary data.</text>
</comment>
<feature type="compositionally biased region" description="Polar residues" evidence="1">
    <location>
        <begin position="140"/>
        <end position="149"/>
    </location>
</feature>
<sequence>MLMSGTLPRLLLAGTCLCVYGTPVHLQSYTSDCDGKCGSSATLLSTHTDKEPTQHVTGLVLNVEGGAGPHARPERRASVTQTENGDSLDGRSGPSEAGGEARSQRSRVKKDGSSSEMGDGSRQSASGLSADPHGGKVTVSDPTGGTEQVDSAVRSARSTPDRFSSSFTTPSQLGITSRQVRDQSEEDWSKVPGDSLEDSETSLPSSTEPPNSGLWIQKLTSRSPIPPSVFASPQTYTHLSIWGHNGATMSSLPDPLLPELGPNLMPREDGPESLWTEAARPGDVDTVVPPSEDEATEGTMSSEALPLIFEPFEDVTAEGGAAEAVAAVTAVPGSAQPPAAMATGGMHQVDLDQLVTVETDSDGPSHALPLLMPDWTSSWQASGGELLEPIGSLGPSVSERRGVAEDQTERGDRRQMKMKEDENSEESIEDDSEEDLTETPKTFSTRLPYSLIPPPPLWVQRNQGLMRSWLELIREKAGYVSGMLAPVGIGITGALLIVCALYSIRMIHSFKHQRRKVRQQEQPREPGTSRQDQAMLLADSSEDEF</sequence>
<feature type="region of interest" description="Disordered" evidence="1">
    <location>
        <begin position="64"/>
        <end position="215"/>
    </location>
</feature>
<organism evidence="4 5">
    <name type="scientific">Dissostichus mawsoni</name>
    <name type="common">Antarctic cod</name>
    <dbReference type="NCBI Taxonomy" id="36200"/>
    <lineage>
        <taxon>Eukaryota</taxon>
        <taxon>Metazoa</taxon>
        <taxon>Chordata</taxon>
        <taxon>Craniata</taxon>
        <taxon>Vertebrata</taxon>
        <taxon>Euteleostomi</taxon>
        <taxon>Actinopterygii</taxon>
        <taxon>Neopterygii</taxon>
        <taxon>Teleostei</taxon>
        <taxon>Neoteleostei</taxon>
        <taxon>Acanthomorphata</taxon>
        <taxon>Eupercaria</taxon>
        <taxon>Perciformes</taxon>
        <taxon>Notothenioidei</taxon>
        <taxon>Nototheniidae</taxon>
        <taxon>Dissostichus</taxon>
    </lineage>
</organism>
<dbReference type="InterPro" id="IPR031524">
    <property type="entry name" value="ARMH4"/>
</dbReference>
<proteinExistence type="predicted"/>
<feature type="compositionally biased region" description="Polar residues" evidence="1">
    <location>
        <begin position="156"/>
        <end position="178"/>
    </location>
</feature>
<feature type="region of interest" description="Disordered" evidence="1">
    <location>
        <begin position="386"/>
        <end position="442"/>
    </location>
</feature>
<dbReference type="EMBL" id="JAAKFY010000011">
    <property type="protein sequence ID" value="KAF3849673.1"/>
    <property type="molecule type" value="Genomic_DNA"/>
</dbReference>
<dbReference type="PANTHER" id="PTHR21585">
    <property type="entry name" value="FULL-LENGTH CDNA CLONE CS0DC025YL05 OF NEUROBLASTOMA"/>
    <property type="match status" value="1"/>
</dbReference>
<evidence type="ECO:0000256" key="2">
    <source>
        <dbReference type="SAM" id="Phobius"/>
    </source>
</evidence>
<evidence type="ECO:0008006" key="6">
    <source>
        <dbReference type="Google" id="ProtNLM"/>
    </source>
</evidence>
<dbReference type="Proteomes" id="UP000518266">
    <property type="component" value="Unassembled WGS sequence"/>
</dbReference>
<feature type="compositionally biased region" description="Acidic residues" evidence="1">
    <location>
        <begin position="422"/>
        <end position="437"/>
    </location>
</feature>
<evidence type="ECO:0000313" key="4">
    <source>
        <dbReference type="EMBL" id="KAF3849673.1"/>
    </source>
</evidence>
<dbReference type="AlphaFoldDB" id="A0A7J5YKG8"/>
<feature type="region of interest" description="Disordered" evidence="1">
    <location>
        <begin position="515"/>
        <end position="545"/>
    </location>
</feature>